<dbReference type="PANTHER" id="PTHR16291:SF0">
    <property type="entry name" value="NUCLEAR CAP-BINDING PROTEIN SUBUNIT 3"/>
    <property type="match status" value="1"/>
</dbReference>
<dbReference type="Pfam" id="PF10309">
    <property type="entry name" value="NCBP3"/>
    <property type="match status" value="1"/>
</dbReference>
<dbReference type="GO" id="GO:0005634">
    <property type="term" value="C:nucleus"/>
    <property type="evidence" value="ECO:0007669"/>
    <property type="project" value="TreeGrafter"/>
</dbReference>
<dbReference type="OrthoDB" id="6352735at2759"/>
<name>A0A423TQN3_PENVA</name>
<proteinExistence type="inferred from homology"/>
<keyword evidence="5" id="KW-1185">Reference proteome</keyword>
<protein>
    <recommendedName>
        <fullName evidence="2">Nuclear cap-binding protein subunit 3</fullName>
    </recommendedName>
</protein>
<gene>
    <name evidence="4" type="ORF">C7M84_002560</name>
</gene>
<reference evidence="4 5" key="1">
    <citation type="submission" date="2018-04" db="EMBL/GenBank/DDBJ databases">
        <authorList>
            <person name="Zhang X."/>
            <person name="Yuan J."/>
            <person name="Li F."/>
            <person name="Xiang J."/>
        </authorList>
    </citation>
    <scope>NUCLEOTIDE SEQUENCE [LARGE SCALE GENOMIC DNA]</scope>
    <source>
        <tissue evidence="4">Muscle</tissue>
    </source>
</reference>
<dbReference type="InterPro" id="IPR019416">
    <property type="entry name" value="NCBP3"/>
</dbReference>
<feature type="compositionally biased region" description="Basic and acidic residues" evidence="3">
    <location>
        <begin position="263"/>
        <end position="275"/>
    </location>
</feature>
<comment type="caution">
    <text evidence="4">The sequence shown here is derived from an EMBL/GenBank/DDBJ whole genome shotgun (WGS) entry which is preliminary data.</text>
</comment>
<feature type="region of interest" description="Disordered" evidence="3">
    <location>
        <begin position="263"/>
        <end position="337"/>
    </location>
</feature>
<reference evidence="4 5" key="2">
    <citation type="submission" date="2019-01" db="EMBL/GenBank/DDBJ databases">
        <title>The decoding of complex shrimp genome reveals the adaptation for benthos swimmer, frequently molting mechanism and breeding impact on genome.</title>
        <authorList>
            <person name="Sun Y."/>
            <person name="Gao Y."/>
            <person name="Yu Y."/>
        </authorList>
    </citation>
    <scope>NUCLEOTIDE SEQUENCE [LARGE SCALE GENOMIC DNA]</scope>
    <source>
        <tissue evidence="4">Muscle</tissue>
    </source>
</reference>
<dbReference type="EMBL" id="QCYY01001344">
    <property type="protein sequence ID" value="ROT78723.1"/>
    <property type="molecule type" value="Genomic_DNA"/>
</dbReference>
<comment type="similarity">
    <text evidence="1">Belongs to the NCBP3 family.</text>
</comment>
<dbReference type="AlphaFoldDB" id="A0A423TQN3"/>
<accession>A0A423TQN3</accession>
<organism evidence="4 5">
    <name type="scientific">Penaeus vannamei</name>
    <name type="common">Whiteleg shrimp</name>
    <name type="synonym">Litopenaeus vannamei</name>
    <dbReference type="NCBI Taxonomy" id="6689"/>
    <lineage>
        <taxon>Eukaryota</taxon>
        <taxon>Metazoa</taxon>
        <taxon>Ecdysozoa</taxon>
        <taxon>Arthropoda</taxon>
        <taxon>Crustacea</taxon>
        <taxon>Multicrustacea</taxon>
        <taxon>Malacostraca</taxon>
        <taxon>Eumalacostraca</taxon>
        <taxon>Eucarida</taxon>
        <taxon>Decapoda</taxon>
        <taxon>Dendrobranchiata</taxon>
        <taxon>Penaeoidea</taxon>
        <taxon>Penaeidae</taxon>
        <taxon>Penaeus</taxon>
    </lineage>
</organism>
<evidence type="ECO:0000256" key="3">
    <source>
        <dbReference type="SAM" id="MobiDB-lite"/>
    </source>
</evidence>
<dbReference type="GO" id="GO:0000340">
    <property type="term" value="F:RNA 7-methylguanosine cap binding"/>
    <property type="evidence" value="ECO:0007669"/>
    <property type="project" value="InterPro"/>
</dbReference>
<dbReference type="GO" id="GO:0003729">
    <property type="term" value="F:mRNA binding"/>
    <property type="evidence" value="ECO:0007669"/>
    <property type="project" value="InterPro"/>
</dbReference>
<feature type="compositionally biased region" description="Basic and acidic residues" evidence="3">
    <location>
        <begin position="292"/>
        <end position="318"/>
    </location>
</feature>
<feature type="region of interest" description="Disordered" evidence="3">
    <location>
        <begin position="350"/>
        <end position="428"/>
    </location>
</feature>
<dbReference type="Proteomes" id="UP000283509">
    <property type="component" value="Unassembled WGS sequence"/>
</dbReference>
<dbReference type="STRING" id="6689.A0A423TQN3"/>
<evidence type="ECO:0000256" key="1">
    <source>
        <dbReference type="ARBA" id="ARBA00006069"/>
    </source>
</evidence>
<evidence type="ECO:0000256" key="2">
    <source>
        <dbReference type="ARBA" id="ARBA00019876"/>
    </source>
</evidence>
<evidence type="ECO:0000313" key="4">
    <source>
        <dbReference type="EMBL" id="ROT78723.1"/>
    </source>
</evidence>
<dbReference type="PANTHER" id="PTHR16291">
    <property type="entry name" value="NUCLEAR CAP-BINDING PROTEIN SUBUNIT 3"/>
    <property type="match status" value="1"/>
</dbReference>
<evidence type="ECO:0000313" key="5">
    <source>
        <dbReference type="Proteomes" id="UP000283509"/>
    </source>
</evidence>
<sequence length="487" mass="55666">MLLPVPPSPTNMMWVPPVGIPPGLQEVMRCLNYCLFQLQGRYEEGVLRGRRVGVTDAPNLDSLVFDVRPEKKYENRSGGGFVSGVYEVSSKTLLERARRFGVTDPPKAAPTPEAIKKLYKSLDVKDEDFTRGRYRADAIYMRGTEELSTQDVFDYFQAYAPANIEWINDYSCNVVWLDAAGPVRALIGLSCPILPREVDLKKSRRANKVKSSKKVLVVGGEEESSITTEDVAVPVPPGRWRLGVPCPRTKAILLRFASNKDKKEEGAERKSEYYRKHGNPNYGGIKGLLSESGRRRMREAQRRRELEEQRNKRIDLDNPKNPWGMLAQNWGRKESQEEDRIDYQALLRKHTKVVSQKRKREDDSDYEDMLGGYQEEDSKQGSDDSDDIVPWNRKIKSPRMKMYADAEQKKQSQRSSTDLRSRLSGGKFRGGVSIQDRLLDVRSPARGGDARNKLDLRAKLTSKRRREPVSVEVDNDRYYRLIASDED</sequence>